<dbReference type="GeneID" id="96624829"/>
<dbReference type="EMBL" id="CP062960">
    <property type="protein sequence ID" value="QOW64688.1"/>
    <property type="molecule type" value="Genomic_DNA"/>
</dbReference>
<geneLocation type="plasmid" evidence="2 3">
    <name>p1</name>
</geneLocation>
<dbReference type="KEGG" id="rter:IDM49_11335"/>
<reference evidence="2 3" key="1">
    <citation type="submission" date="2020-09" db="EMBL/GenBank/DDBJ databases">
        <title>Investigation of environmental microbes.</title>
        <authorList>
            <person name="Ou Y."/>
            <person name="Kang Q."/>
        </authorList>
    </citation>
    <scope>NUCLEOTIDE SEQUENCE [LARGE SCALE GENOMIC DNA]</scope>
    <source>
        <strain evidence="2 3">KJZ-14</strain>
        <plasmid evidence="2 3">p1</plasmid>
    </source>
</reference>
<feature type="transmembrane region" description="Helical" evidence="1">
    <location>
        <begin position="28"/>
        <end position="47"/>
    </location>
</feature>
<gene>
    <name evidence="2" type="ORF">IDM49_11335</name>
</gene>
<keyword evidence="1" id="KW-0472">Membrane</keyword>
<sequence length="145" mass="16161">MQQLLDLVVNKIMEKKTVPAEQTKKQKIFSIIGLCVALLIFGGYPLMNKYREANPIDRQCTIESAEVFNDSSGTGGISTSGTELKINTTDCGTIYVDHSVTPKKSYQDMADELNQYQGQRVTLIFPPFQLPGTRDTVLTGYGYRL</sequence>
<keyword evidence="3" id="KW-1185">Reference proteome</keyword>
<keyword evidence="1" id="KW-0812">Transmembrane</keyword>
<protein>
    <submittedName>
        <fullName evidence="2">Uncharacterized protein</fullName>
    </submittedName>
</protein>
<keyword evidence="2" id="KW-0614">Plasmid</keyword>
<organism evidence="2 3">
    <name type="scientific">Rothia terrae</name>
    <dbReference type="NCBI Taxonomy" id="396015"/>
    <lineage>
        <taxon>Bacteria</taxon>
        <taxon>Bacillati</taxon>
        <taxon>Actinomycetota</taxon>
        <taxon>Actinomycetes</taxon>
        <taxon>Micrococcales</taxon>
        <taxon>Micrococcaceae</taxon>
        <taxon>Rothia</taxon>
    </lineage>
</organism>
<dbReference type="RefSeq" id="WP_193836742.1">
    <property type="nucleotide sequence ID" value="NZ_CP062960.1"/>
</dbReference>
<accession>A0A7S6WW87</accession>
<evidence type="ECO:0000256" key="1">
    <source>
        <dbReference type="SAM" id="Phobius"/>
    </source>
</evidence>
<dbReference type="Proteomes" id="UP000516404">
    <property type="component" value="Plasmid p1"/>
</dbReference>
<evidence type="ECO:0000313" key="2">
    <source>
        <dbReference type="EMBL" id="QOW64688.1"/>
    </source>
</evidence>
<evidence type="ECO:0000313" key="3">
    <source>
        <dbReference type="Proteomes" id="UP000516404"/>
    </source>
</evidence>
<keyword evidence="1" id="KW-1133">Transmembrane helix</keyword>
<dbReference type="AlphaFoldDB" id="A0A7S6WW87"/>
<proteinExistence type="predicted"/>
<name>A0A7S6WW87_9MICC</name>